<evidence type="ECO:0000256" key="8">
    <source>
        <dbReference type="ARBA" id="ARBA00047942"/>
    </source>
</evidence>
<dbReference type="Gene3D" id="3.40.50.150">
    <property type="entry name" value="Vaccinia Virus protein VP39"/>
    <property type="match status" value="1"/>
</dbReference>
<evidence type="ECO:0000313" key="12">
    <source>
        <dbReference type="Proteomes" id="UP001330827"/>
    </source>
</evidence>
<proteinExistence type="inferred from homology"/>
<evidence type="ECO:0000256" key="2">
    <source>
        <dbReference type="ARBA" id="ARBA00011900"/>
    </source>
</evidence>
<evidence type="ECO:0000259" key="9">
    <source>
        <dbReference type="Pfam" id="PF02384"/>
    </source>
</evidence>
<evidence type="ECO:0000256" key="5">
    <source>
        <dbReference type="ARBA" id="ARBA00022691"/>
    </source>
</evidence>
<dbReference type="SUPFAM" id="SSF116734">
    <property type="entry name" value="DNA methylase specificity domain"/>
    <property type="match status" value="1"/>
</dbReference>
<reference evidence="11 12" key="1">
    <citation type="submission" date="2022-10" db="EMBL/GenBank/DDBJ databases">
        <title>The complete genomes of actinobacterial strains from the NBC collection.</title>
        <authorList>
            <person name="Joergensen T.S."/>
            <person name="Alvarez Arevalo M."/>
            <person name="Sterndorff E.B."/>
            <person name="Faurdal D."/>
            <person name="Vuksanovic O."/>
            <person name="Mourched A.-S."/>
            <person name="Charusanti P."/>
            <person name="Shaw S."/>
            <person name="Blin K."/>
            <person name="Weber T."/>
        </authorList>
    </citation>
    <scope>NUCLEOTIDE SEQUENCE [LARGE SCALE GENOMIC DNA]</scope>
    <source>
        <strain evidence="11 12">NBC 01769</strain>
    </source>
</reference>
<feature type="domain" description="N6 adenine-specific DNA methyltransferase N-terminal" evidence="10">
    <location>
        <begin position="9"/>
        <end position="155"/>
    </location>
</feature>
<dbReference type="InterPro" id="IPR051537">
    <property type="entry name" value="DNA_Adenine_Mtase"/>
</dbReference>
<dbReference type="EMBL" id="CP109114">
    <property type="protein sequence ID" value="WSC14959.1"/>
    <property type="molecule type" value="Genomic_DNA"/>
</dbReference>
<dbReference type="InterPro" id="IPR038333">
    <property type="entry name" value="T1MK-like_N_sf"/>
</dbReference>
<dbReference type="GO" id="GO:0032259">
    <property type="term" value="P:methylation"/>
    <property type="evidence" value="ECO:0007669"/>
    <property type="project" value="UniProtKB-KW"/>
</dbReference>
<dbReference type="Proteomes" id="UP001330827">
    <property type="component" value="Chromosome"/>
</dbReference>
<protein>
    <recommendedName>
        <fullName evidence="2">site-specific DNA-methyltransferase (adenine-specific)</fullName>
        <ecNumber evidence="2">2.1.1.72</ecNumber>
    </recommendedName>
</protein>
<keyword evidence="3 11" id="KW-0489">Methyltransferase</keyword>
<keyword evidence="12" id="KW-1185">Reference proteome</keyword>
<dbReference type="PRINTS" id="PR00507">
    <property type="entry name" value="N12N6MTFRASE"/>
</dbReference>
<keyword evidence="7" id="KW-0238">DNA-binding</keyword>
<evidence type="ECO:0000256" key="1">
    <source>
        <dbReference type="ARBA" id="ARBA00006594"/>
    </source>
</evidence>
<organism evidence="11 12">
    <name type="scientific">Streptomyces brevispora</name>
    <dbReference type="NCBI Taxonomy" id="887462"/>
    <lineage>
        <taxon>Bacteria</taxon>
        <taxon>Bacillati</taxon>
        <taxon>Actinomycetota</taxon>
        <taxon>Actinomycetes</taxon>
        <taxon>Kitasatosporales</taxon>
        <taxon>Streptomycetaceae</taxon>
        <taxon>Streptomyces</taxon>
    </lineage>
</organism>
<sequence length="1022" mass="112539">MTRISLTQLERHLFAAADVLRGRMDVSAYQGHLLGMLFLKRSSDEFQPQWHSVHNEALARTGDRAEALARADDPDSYRDLYVPPRARWWAGPHHDPYRPDSPAPGLSQLTGNVGEALDQALAALADANNTLTGIGDRIAFGEIPDTELRSLVRHFSLYRLRNEDFAFPEMLGAAYEYLLGRFADSAGQRGGEFHTPREVVRMMVQLVDPRPGDTVYDPCAGTGGMLVEAREYVREHGGDPHQLMLCGQDANGSSWFMGTMNMLLHNVREFELKNGDTLTDPQHLDRHGRLRKFTKVLSNPPFSLHYEPELVSKADTEHGERMHWGWATGSRADLMYVQHMVSVLAEGGIAATILPHGPLFRGGADRLIREGLLRDDVVEAVIGLGPNLFHHTGISACVVVLRRPGSKTPERAGKVLFINASRDYVAGRAKNKLDPEHSERIVETFLRWREQPDYARVVGVDELLGADANLGVGRWVNPSPPAEPQNVRAHLYGGVPASEISAVAHRFHRYGIEDIGTILAERKDDPDYYGFLPDGAEATAARIPERTAAREQGLREAYGHWWRQFAPTLIELVFQHDLMTLRGALTDGVIATVGGVGMLDEDVLSGIVADWWTAHRYDLKVLATGGCERVLQDWVDSIEAAVEPSAAAGSVDGKTVRATAAERRRAMDRPVVRRLIPAFLTDVTAADRALMAAKAAYETAQDATEEATGAGTDVGLRKRERLSAARLLRELDLHFLPSLRAAAEQAVAQGTVDEVVLAVLGQDLADRLDAAVAAGRTELIATFRTWAQKYAVSLADAKRESMEADRALSALLVGRITSGEVFDSSWPTVPLGSVLRSRPSRGYGGRSVPERTGVFALGMGSITAEGFVPRPLKHVPDDAVTRQFRLVDGDLLVGLVGEQVGRAMRYRDVGDPCVYPHEMMCLRTDARECLPEYAEVVLRSERVRQWMRTRVQTSAGMMRLSPAAVTECPIPLPPLNEQAQVVAAQNAFERRAKALRDELEKLRVVRRGVLGNLLGEPFPEGG</sequence>
<comment type="catalytic activity">
    <reaction evidence="8">
        <text>a 2'-deoxyadenosine in DNA + S-adenosyl-L-methionine = an N(6)-methyl-2'-deoxyadenosine in DNA + S-adenosyl-L-homocysteine + H(+)</text>
        <dbReference type="Rhea" id="RHEA:15197"/>
        <dbReference type="Rhea" id="RHEA-COMP:12418"/>
        <dbReference type="Rhea" id="RHEA-COMP:12419"/>
        <dbReference type="ChEBI" id="CHEBI:15378"/>
        <dbReference type="ChEBI" id="CHEBI:57856"/>
        <dbReference type="ChEBI" id="CHEBI:59789"/>
        <dbReference type="ChEBI" id="CHEBI:90615"/>
        <dbReference type="ChEBI" id="CHEBI:90616"/>
        <dbReference type="EC" id="2.1.1.72"/>
    </reaction>
</comment>
<dbReference type="SUPFAM" id="SSF53335">
    <property type="entry name" value="S-adenosyl-L-methionine-dependent methyltransferases"/>
    <property type="match status" value="1"/>
</dbReference>
<dbReference type="InterPro" id="IPR029063">
    <property type="entry name" value="SAM-dependent_MTases_sf"/>
</dbReference>
<gene>
    <name evidence="11" type="ORF">OIE64_20370</name>
</gene>
<dbReference type="PANTHER" id="PTHR42933">
    <property type="entry name" value="SLR6095 PROTEIN"/>
    <property type="match status" value="1"/>
</dbReference>
<evidence type="ECO:0000313" key="11">
    <source>
        <dbReference type="EMBL" id="WSC14959.1"/>
    </source>
</evidence>
<evidence type="ECO:0000259" key="10">
    <source>
        <dbReference type="Pfam" id="PF12161"/>
    </source>
</evidence>
<dbReference type="InterPro" id="IPR044946">
    <property type="entry name" value="Restrct_endonuc_typeI_TRD_sf"/>
</dbReference>
<name>A0ABZ1G4Y7_9ACTN</name>
<feature type="domain" description="DNA methylase adenine-specific" evidence="9">
    <location>
        <begin position="169"/>
        <end position="479"/>
    </location>
</feature>
<dbReference type="InterPro" id="IPR003356">
    <property type="entry name" value="DNA_methylase_A-5"/>
</dbReference>
<dbReference type="PANTHER" id="PTHR42933:SF3">
    <property type="entry name" value="TYPE I RESTRICTION ENZYME MJAVIII METHYLASE SUBUNIT"/>
    <property type="match status" value="1"/>
</dbReference>
<dbReference type="EC" id="2.1.1.72" evidence="2"/>
<dbReference type="Pfam" id="PF12161">
    <property type="entry name" value="HsdM_N"/>
    <property type="match status" value="1"/>
</dbReference>
<dbReference type="GO" id="GO:0008168">
    <property type="term" value="F:methyltransferase activity"/>
    <property type="evidence" value="ECO:0007669"/>
    <property type="project" value="UniProtKB-KW"/>
</dbReference>
<keyword evidence="6" id="KW-0680">Restriction system</keyword>
<dbReference type="InterPro" id="IPR022749">
    <property type="entry name" value="D12N6_MeTrfase_N"/>
</dbReference>
<dbReference type="RefSeq" id="WP_326593896.1">
    <property type="nucleotide sequence ID" value="NZ_CP109114.1"/>
</dbReference>
<keyword evidence="4" id="KW-0808">Transferase</keyword>
<evidence type="ECO:0000256" key="4">
    <source>
        <dbReference type="ARBA" id="ARBA00022679"/>
    </source>
</evidence>
<comment type="similarity">
    <text evidence="1">Belongs to the N(4)/N(6)-methyltransferase family.</text>
</comment>
<keyword evidence="5" id="KW-0949">S-adenosyl-L-methionine</keyword>
<dbReference type="Gene3D" id="1.20.1260.30">
    <property type="match status" value="1"/>
</dbReference>
<evidence type="ECO:0000256" key="7">
    <source>
        <dbReference type="ARBA" id="ARBA00023125"/>
    </source>
</evidence>
<evidence type="ECO:0000256" key="6">
    <source>
        <dbReference type="ARBA" id="ARBA00022747"/>
    </source>
</evidence>
<dbReference type="Gene3D" id="3.90.220.20">
    <property type="entry name" value="DNA methylase specificity domains"/>
    <property type="match status" value="1"/>
</dbReference>
<accession>A0ABZ1G4Y7</accession>
<evidence type="ECO:0000256" key="3">
    <source>
        <dbReference type="ARBA" id="ARBA00022603"/>
    </source>
</evidence>
<dbReference type="Pfam" id="PF02384">
    <property type="entry name" value="N6_Mtase"/>
    <property type="match status" value="1"/>
</dbReference>